<protein>
    <submittedName>
        <fullName evidence="1">Uncharacterized protein</fullName>
    </submittedName>
</protein>
<reference evidence="1" key="1">
    <citation type="submission" date="2021-06" db="EMBL/GenBank/DDBJ databases">
        <title>Description of novel taxa of the family Lachnospiraceae.</title>
        <authorList>
            <person name="Chaplin A.V."/>
            <person name="Sokolova S.R."/>
            <person name="Pikina A.P."/>
            <person name="Korzhanova M."/>
            <person name="Belova V."/>
            <person name="Korostin D."/>
            <person name="Efimov B.A."/>
        </authorList>
    </citation>
    <scope>NUCLEOTIDE SEQUENCE</scope>
    <source>
        <strain evidence="1">ASD5720</strain>
    </source>
</reference>
<gene>
    <name evidence="1" type="ORF">KTH89_16985</name>
</gene>
<evidence type="ECO:0000313" key="2">
    <source>
        <dbReference type="Proteomes" id="UP000712157"/>
    </source>
</evidence>
<comment type="caution">
    <text evidence="1">The sequence shown here is derived from an EMBL/GenBank/DDBJ whole genome shotgun (WGS) entry which is preliminary data.</text>
</comment>
<organism evidence="1 2">
    <name type="scientific">Diplocloster agilis</name>
    <dbReference type="NCBI Taxonomy" id="2850323"/>
    <lineage>
        <taxon>Bacteria</taxon>
        <taxon>Bacillati</taxon>
        <taxon>Bacillota</taxon>
        <taxon>Clostridia</taxon>
        <taxon>Lachnospirales</taxon>
        <taxon>Lachnospiraceae</taxon>
        <taxon>Diplocloster</taxon>
    </lineage>
</organism>
<dbReference type="Proteomes" id="UP000712157">
    <property type="component" value="Unassembled WGS sequence"/>
</dbReference>
<dbReference type="RefSeq" id="WP_238722493.1">
    <property type="nucleotide sequence ID" value="NZ_JAHQCW010000031.1"/>
</dbReference>
<accession>A0A949NFC3</accession>
<dbReference type="AlphaFoldDB" id="A0A949NFC3"/>
<evidence type="ECO:0000313" key="1">
    <source>
        <dbReference type="EMBL" id="MBU9738241.1"/>
    </source>
</evidence>
<proteinExistence type="predicted"/>
<name>A0A949NFC3_9FIRM</name>
<sequence>MFFNRLRNRAKTKNQNKAGTVVIIDSGSAGNKSSSFIRSEKKDLGEGMFMTYDLIRNGMGGTTLRNVFLHDSTAHEKYLIVDEKGDIFNFPGVENEQEVLEYADCKLIYPYVQFVFNIYIFENGETVIDWLYQPDGRYWEDEDGFGGEDDVEVEFRARIDRKGRYLCKYYLKK</sequence>
<dbReference type="EMBL" id="JAHQCW010000031">
    <property type="protein sequence ID" value="MBU9738241.1"/>
    <property type="molecule type" value="Genomic_DNA"/>
</dbReference>
<keyword evidence="2" id="KW-1185">Reference proteome</keyword>